<evidence type="ECO:0000313" key="1">
    <source>
        <dbReference type="EMBL" id="REJ53562.1"/>
    </source>
</evidence>
<dbReference type="EMBL" id="QQWD01000007">
    <property type="protein sequence ID" value="REJ53562.1"/>
    <property type="molecule type" value="Genomic_DNA"/>
</dbReference>
<comment type="caution">
    <text evidence="1">The sequence shown here is derived from an EMBL/GenBank/DDBJ whole genome shotgun (WGS) entry which is preliminary data.</text>
</comment>
<name>A0A3E0M2C9_9CHRO</name>
<proteinExistence type="predicted"/>
<accession>A0A3E0M2C9</accession>
<evidence type="ECO:0000313" key="2">
    <source>
        <dbReference type="Proteomes" id="UP000257002"/>
    </source>
</evidence>
<sequence>MFVLGMLAFLLKSKDVADLRSESSFVGFFKPRPKLTFAREPARPAFIPYSATPTFLEQIGIDTDRAFTVRILQVSTV</sequence>
<organism evidence="1 2">
    <name type="scientific">Microcystis wesenbergii TW10</name>
    <dbReference type="NCBI Taxonomy" id="2060474"/>
    <lineage>
        <taxon>Bacteria</taxon>
        <taxon>Bacillati</taxon>
        <taxon>Cyanobacteriota</taxon>
        <taxon>Cyanophyceae</taxon>
        <taxon>Oscillatoriophycideae</taxon>
        <taxon>Chroococcales</taxon>
        <taxon>Microcystaceae</taxon>
        <taxon>Microcystis</taxon>
    </lineage>
</organism>
<dbReference type="AlphaFoldDB" id="A0A3E0M2C9"/>
<dbReference type="Proteomes" id="UP000257002">
    <property type="component" value="Unassembled WGS sequence"/>
</dbReference>
<reference evidence="1 2" key="1">
    <citation type="submission" date="2017-10" db="EMBL/GenBank/DDBJ databases">
        <title>A large-scale comparative metagenomic study reveals the eutrophication-driven functional interactions in six Microcystis-epibionts communities.</title>
        <authorList>
            <person name="Li Q."/>
            <person name="Lin F."/>
        </authorList>
    </citation>
    <scope>NUCLEOTIDE SEQUENCE [LARGE SCALE GENOMIC DNA]</scope>
    <source>
        <strain evidence="1">TW10</strain>
    </source>
</reference>
<gene>
    <name evidence="1" type="ORF">DWQ51_07905</name>
</gene>
<protein>
    <submittedName>
        <fullName evidence="1">Uncharacterized protein</fullName>
    </submittedName>
</protein>